<evidence type="ECO:0000256" key="2">
    <source>
        <dbReference type="ARBA" id="ARBA00023186"/>
    </source>
</evidence>
<dbReference type="PANTHER" id="PTHR12409:SF0">
    <property type="entry name" value="PREFOLDIN SUBUNIT 3"/>
    <property type="match status" value="1"/>
</dbReference>
<dbReference type="GO" id="GO:0007017">
    <property type="term" value="P:microtubule-based process"/>
    <property type="evidence" value="ECO:0007669"/>
    <property type="project" value="TreeGrafter"/>
</dbReference>
<dbReference type="Pfam" id="PF02996">
    <property type="entry name" value="Prefoldin"/>
    <property type="match status" value="1"/>
</dbReference>
<dbReference type="InterPro" id="IPR009053">
    <property type="entry name" value="Prefoldin"/>
</dbReference>
<dbReference type="EMBL" id="HBHI01008120">
    <property type="protein sequence ID" value="CAD9661328.1"/>
    <property type="molecule type" value="Transcribed_RNA"/>
</dbReference>
<comment type="function">
    <text evidence="3">Binds specifically to cytosolic chaperonin (c-CPN) and transfers target proteins to it. Binds to nascent polypeptide chain and promotes folding in an environment in which there are many competing pathways for nonnative proteins.</text>
</comment>
<dbReference type="GO" id="GO:0006457">
    <property type="term" value="P:protein folding"/>
    <property type="evidence" value="ECO:0007669"/>
    <property type="project" value="UniProtKB-UniRule"/>
</dbReference>
<dbReference type="Gene3D" id="1.10.287.370">
    <property type="match status" value="1"/>
</dbReference>
<dbReference type="InterPro" id="IPR016655">
    <property type="entry name" value="PFD3"/>
</dbReference>
<dbReference type="PIRSF" id="PIRSF016396">
    <property type="entry name" value="Prefoldin_subunit_3"/>
    <property type="match status" value="1"/>
</dbReference>
<dbReference type="GO" id="GO:0016272">
    <property type="term" value="C:prefoldin complex"/>
    <property type="evidence" value="ECO:0007669"/>
    <property type="project" value="UniProtKB-UniRule"/>
</dbReference>
<dbReference type="FunFam" id="1.10.287.370:FF:000001">
    <property type="entry name" value="Prefoldin subunit 3"/>
    <property type="match status" value="1"/>
</dbReference>
<dbReference type="AlphaFoldDB" id="A0A7S2W1K7"/>
<dbReference type="GO" id="GO:0015631">
    <property type="term" value="F:tubulin binding"/>
    <property type="evidence" value="ECO:0007669"/>
    <property type="project" value="TreeGrafter"/>
</dbReference>
<dbReference type="CDD" id="cd23156">
    <property type="entry name" value="Prefoldin_3"/>
    <property type="match status" value="1"/>
</dbReference>
<dbReference type="GO" id="GO:0007021">
    <property type="term" value="P:tubulin complex assembly"/>
    <property type="evidence" value="ECO:0007669"/>
    <property type="project" value="TreeGrafter"/>
</dbReference>
<keyword evidence="2 3" id="KW-0143">Chaperone</keyword>
<comment type="subunit">
    <text evidence="3">Heterohexamer of two PFD-alpha type and four PFD-beta type subunits.</text>
</comment>
<evidence type="ECO:0000256" key="3">
    <source>
        <dbReference type="PIRNR" id="PIRNR016396"/>
    </source>
</evidence>
<evidence type="ECO:0000313" key="4">
    <source>
        <dbReference type="EMBL" id="CAD9661328.1"/>
    </source>
</evidence>
<name>A0A7S2W1K7_9STRA</name>
<dbReference type="PANTHER" id="PTHR12409">
    <property type="entry name" value="PREFOLDIN SUBUNIT 3"/>
    <property type="match status" value="1"/>
</dbReference>
<accession>A0A7S2W1K7</accession>
<dbReference type="InterPro" id="IPR004127">
    <property type="entry name" value="Prefoldin_subunit_alpha"/>
</dbReference>
<evidence type="ECO:0000256" key="1">
    <source>
        <dbReference type="ARBA" id="ARBA00010048"/>
    </source>
</evidence>
<sequence length="227" mass="25556">MSKEGKDLNVLESVDEENEYVSHDMKALTEEAENSNISLESITDGSNERGIPKVKFIDDIGQFAESFNPAASSELLIGAFSDLFGKFKAYETSLGQKKLNFQQKIPEIEKSLALVTFLKKKQGEGENPVTRYNLSDMIFTKAEVDCSSGIVNLWLGANVMLEYTYDEAIDLLSSKEQAAKKGYEEVIQDLSFTRNQIITAEVNISRIYNWDVRKKRTQRAVEDAKAK</sequence>
<gene>
    <name evidence="4" type="ORF">EANT1437_LOCUS4187</name>
</gene>
<dbReference type="SUPFAM" id="SSF46579">
    <property type="entry name" value="Prefoldin"/>
    <property type="match status" value="1"/>
</dbReference>
<comment type="similarity">
    <text evidence="1 3">Belongs to the prefoldin subunit alpha family.</text>
</comment>
<reference evidence="4" key="1">
    <citation type="submission" date="2021-01" db="EMBL/GenBank/DDBJ databases">
        <authorList>
            <person name="Corre E."/>
            <person name="Pelletier E."/>
            <person name="Niang G."/>
            <person name="Scheremetjew M."/>
            <person name="Finn R."/>
            <person name="Kale V."/>
            <person name="Holt S."/>
            <person name="Cochrane G."/>
            <person name="Meng A."/>
            <person name="Brown T."/>
            <person name="Cohen L."/>
        </authorList>
    </citation>
    <scope>NUCLEOTIDE SEQUENCE</scope>
    <source>
        <strain evidence="4">CCMP1452</strain>
    </source>
</reference>
<protein>
    <recommendedName>
        <fullName evidence="3">Prefoldin subunit 3</fullName>
    </recommendedName>
</protein>
<dbReference type="GO" id="GO:0005737">
    <property type="term" value="C:cytoplasm"/>
    <property type="evidence" value="ECO:0007669"/>
    <property type="project" value="TreeGrafter"/>
</dbReference>
<proteinExistence type="inferred from homology"/>
<organism evidence="4">
    <name type="scientific">Eucampia antarctica</name>
    <dbReference type="NCBI Taxonomy" id="49252"/>
    <lineage>
        <taxon>Eukaryota</taxon>
        <taxon>Sar</taxon>
        <taxon>Stramenopiles</taxon>
        <taxon>Ochrophyta</taxon>
        <taxon>Bacillariophyta</taxon>
        <taxon>Mediophyceae</taxon>
        <taxon>Biddulphiophycidae</taxon>
        <taxon>Hemiaulales</taxon>
        <taxon>Hemiaulaceae</taxon>
        <taxon>Eucampia</taxon>
    </lineage>
</organism>